<keyword evidence="9" id="KW-1185">Reference proteome</keyword>
<keyword evidence="5 6" id="KW-0472">Membrane</keyword>
<sequence>MNPEHYRISEHLFATKTQRFLHFVLDSLFSYILILSAGTTLVLAGETFGYPSLSEWVETMTLLEIIVYSIGIIFLYYFLTEVYFARTPAKILTKTIVVKYDGTKPTIQNIFYRTWSRFIPLEWFSYLGTATIGWHDALSRTYVVHKQALLKDRVSFQNKK</sequence>
<dbReference type="STRING" id="1763534.GCA_001831475_00921"/>
<feature type="transmembrane region" description="Helical" evidence="6">
    <location>
        <begin position="20"/>
        <end position="45"/>
    </location>
</feature>
<comment type="subcellular location">
    <subcellularLocation>
        <location evidence="1">Cell membrane</location>
        <topology evidence="1">Multi-pass membrane protein</topology>
    </subcellularLocation>
</comment>
<comment type="caution">
    <text evidence="8">The sequence shown here is derived from an EMBL/GenBank/DDBJ whole genome shotgun (WGS) entry which is preliminary data.</text>
</comment>
<dbReference type="PANTHER" id="PTHR36115">
    <property type="entry name" value="PROLINE-RICH ANTIGEN HOMOLOG-RELATED"/>
    <property type="match status" value="1"/>
</dbReference>
<dbReference type="AlphaFoldDB" id="A0A1B9E4H5"/>
<dbReference type="EMBL" id="LVEP01000019">
    <property type="protein sequence ID" value="OCB76852.1"/>
    <property type="molecule type" value="Genomic_DNA"/>
</dbReference>
<feature type="domain" description="RDD" evidence="7">
    <location>
        <begin position="15"/>
        <end position="127"/>
    </location>
</feature>
<name>A0A1B9E4H5_9FLAO</name>
<proteinExistence type="predicted"/>
<evidence type="ECO:0000256" key="1">
    <source>
        <dbReference type="ARBA" id="ARBA00004651"/>
    </source>
</evidence>
<feature type="transmembrane region" description="Helical" evidence="6">
    <location>
        <begin position="65"/>
        <end position="84"/>
    </location>
</feature>
<evidence type="ECO:0000256" key="3">
    <source>
        <dbReference type="ARBA" id="ARBA00022692"/>
    </source>
</evidence>
<evidence type="ECO:0000256" key="2">
    <source>
        <dbReference type="ARBA" id="ARBA00022475"/>
    </source>
</evidence>
<organism evidence="8 9">
    <name type="scientific">Flavobacterium crassostreae</name>
    <dbReference type="NCBI Taxonomy" id="1763534"/>
    <lineage>
        <taxon>Bacteria</taxon>
        <taxon>Pseudomonadati</taxon>
        <taxon>Bacteroidota</taxon>
        <taxon>Flavobacteriia</taxon>
        <taxon>Flavobacteriales</taxon>
        <taxon>Flavobacteriaceae</taxon>
        <taxon>Flavobacterium</taxon>
    </lineage>
</organism>
<dbReference type="GO" id="GO:0005886">
    <property type="term" value="C:plasma membrane"/>
    <property type="evidence" value="ECO:0007669"/>
    <property type="project" value="UniProtKB-SubCell"/>
</dbReference>
<reference evidence="8 9" key="1">
    <citation type="submission" date="2016-03" db="EMBL/GenBank/DDBJ databases">
        <authorList>
            <person name="Ploux O."/>
        </authorList>
    </citation>
    <scope>NUCLEOTIDE SEQUENCE [LARGE SCALE GENOMIC DNA]</scope>
    <source>
        <strain evidence="8 9">LPB0076</strain>
    </source>
</reference>
<evidence type="ECO:0000256" key="5">
    <source>
        <dbReference type="ARBA" id="ARBA00023136"/>
    </source>
</evidence>
<dbReference type="RefSeq" id="WP_066333496.1">
    <property type="nucleotide sequence ID" value="NZ_CP017688.1"/>
</dbReference>
<dbReference type="InterPro" id="IPR051791">
    <property type="entry name" value="Pra-immunoreactive"/>
</dbReference>
<evidence type="ECO:0000313" key="8">
    <source>
        <dbReference type="EMBL" id="OCB76852.1"/>
    </source>
</evidence>
<accession>A0A1B9E4H5</accession>
<dbReference type="Proteomes" id="UP000093510">
    <property type="component" value="Unassembled WGS sequence"/>
</dbReference>
<dbReference type="PANTHER" id="PTHR36115:SF4">
    <property type="entry name" value="MEMBRANE PROTEIN"/>
    <property type="match status" value="1"/>
</dbReference>
<evidence type="ECO:0000256" key="4">
    <source>
        <dbReference type="ARBA" id="ARBA00022989"/>
    </source>
</evidence>
<evidence type="ECO:0000259" key="7">
    <source>
        <dbReference type="Pfam" id="PF06271"/>
    </source>
</evidence>
<keyword evidence="2" id="KW-1003">Cell membrane</keyword>
<evidence type="ECO:0000313" key="9">
    <source>
        <dbReference type="Proteomes" id="UP000093510"/>
    </source>
</evidence>
<dbReference type="InterPro" id="IPR010432">
    <property type="entry name" value="RDD"/>
</dbReference>
<keyword evidence="4 6" id="KW-1133">Transmembrane helix</keyword>
<protein>
    <recommendedName>
        <fullName evidence="7">RDD domain-containing protein</fullName>
    </recommendedName>
</protein>
<dbReference type="Pfam" id="PF06271">
    <property type="entry name" value="RDD"/>
    <property type="match status" value="1"/>
</dbReference>
<dbReference type="OrthoDB" id="762068at2"/>
<evidence type="ECO:0000256" key="6">
    <source>
        <dbReference type="SAM" id="Phobius"/>
    </source>
</evidence>
<keyword evidence="3 6" id="KW-0812">Transmembrane</keyword>
<gene>
    <name evidence="8" type="ORF">LPBF_05410</name>
</gene>